<evidence type="ECO:0000259" key="1">
    <source>
        <dbReference type="PROSITE" id="PS50943"/>
    </source>
</evidence>
<reference evidence="2" key="1">
    <citation type="submission" date="2019-02" db="EMBL/GenBank/DDBJ databases">
        <authorList>
            <person name="Gruber-Vodicka R. H."/>
            <person name="Seah K. B. B."/>
        </authorList>
    </citation>
    <scope>NUCLEOTIDE SEQUENCE</scope>
    <source>
        <strain evidence="2">BECK_BZ123</strain>
    </source>
</reference>
<feature type="domain" description="HTH cro/C1-type" evidence="1">
    <location>
        <begin position="16"/>
        <end position="70"/>
    </location>
</feature>
<name>A0A450Y792_9GAMM</name>
<dbReference type="AlphaFoldDB" id="A0A450Y792"/>
<dbReference type="GO" id="GO:0003677">
    <property type="term" value="F:DNA binding"/>
    <property type="evidence" value="ECO:0007669"/>
    <property type="project" value="InterPro"/>
</dbReference>
<organism evidence="2">
    <name type="scientific">Candidatus Kentrum sp. TC</name>
    <dbReference type="NCBI Taxonomy" id="2126339"/>
    <lineage>
        <taxon>Bacteria</taxon>
        <taxon>Pseudomonadati</taxon>
        <taxon>Pseudomonadota</taxon>
        <taxon>Gammaproteobacteria</taxon>
        <taxon>Candidatus Kentrum</taxon>
    </lineage>
</organism>
<dbReference type="SUPFAM" id="SSF47413">
    <property type="entry name" value="lambda repressor-like DNA-binding domains"/>
    <property type="match status" value="1"/>
</dbReference>
<dbReference type="Pfam" id="PF01381">
    <property type="entry name" value="HTH_3"/>
    <property type="match status" value="1"/>
</dbReference>
<dbReference type="PROSITE" id="PS50943">
    <property type="entry name" value="HTH_CROC1"/>
    <property type="match status" value="1"/>
</dbReference>
<dbReference type="InterPro" id="IPR001387">
    <property type="entry name" value="Cro/C1-type_HTH"/>
</dbReference>
<gene>
    <name evidence="2" type="ORF">BECKTC1821D_GA0114238_100147</name>
</gene>
<dbReference type="EMBL" id="CAADFS010000001">
    <property type="protein sequence ID" value="VFK37393.1"/>
    <property type="molecule type" value="Genomic_DNA"/>
</dbReference>
<protein>
    <submittedName>
        <fullName evidence="2">Plasmid maintenance system antidote protein VapI, contains XRE-type HTH domain</fullName>
    </submittedName>
</protein>
<proteinExistence type="predicted"/>
<dbReference type="CDD" id="cd00093">
    <property type="entry name" value="HTH_XRE"/>
    <property type="match status" value="1"/>
</dbReference>
<sequence length="373" mass="42384">MSLSKRKWIDHPGSFVKEEIEERGWTQTDLAYILGCSIQSINLLINEKKGISPEMSKALGEAFSVSPEFFSKLQGLHDVSLAKEPRAGIAKRAMLQTYPLKAMANRGWIEISGDIRMIEEQIIRFFSARDLYNVPKISHAAKKTNYDSMSTEQLAWLFRVRQIAQEMIVPKFSSSEIGTLISRLKELRNEPEQIRHIPRLLSEYGIRFVIVEGLPKSEIDGACFWLDDNSPVIGMTLRFDRIDNFWFVLGHELEHMARGHGKNNEIIDVDLQSMEAASSISEEERLANEGGANFCIDQKKMDLFYARKSPYISNGDVLAFAGIHHIHPGIVAGQIQKRTGRYAIFRKHLAKIREHIIPSVTVDGWGAVYPIEL</sequence>
<accession>A0A450Y792</accession>
<dbReference type="SMART" id="SM00530">
    <property type="entry name" value="HTH_XRE"/>
    <property type="match status" value="1"/>
</dbReference>
<evidence type="ECO:0000313" key="2">
    <source>
        <dbReference type="EMBL" id="VFK37393.1"/>
    </source>
</evidence>
<dbReference type="InterPro" id="IPR010982">
    <property type="entry name" value="Lambda_DNA-bd_dom_sf"/>
</dbReference>
<dbReference type="Gene3D" id="1.10.260.40">
    <property type="entry name" value="lambda repressor-like DNA-binding domains"/>
    <property type="match status" value="1"/>
</dbReference>